<dbReference type="InterPro" id="IPR013103">
    <property type="entry name" value="RVT_2"/>
</dbReference>
<feature type="domain" description="Retroviral polymerase SH3-like" evidence="2">
    <location>
        <begin position="39"/>
        <end position="98"/>
    </location>
</feature>
<dbReference type="PANTHER" id="PTHR11439">
    <property type="entry name" value="GAG-POL-RELATED RETROTRANSPOSON"/>
    <property type="match status" value="1"/>
</dbReference>
<dbReference type="EMBL" id="PGCI01000031">
    <property type="protein sequence ID" value="PLW47426.1"/>
    <property type="molecule type" value="Genomic_DNA"/>
</dbReference>
<dbReference type="InterPro" id="IPR043502">
    <property type="entry name" value="DNA/RNA_pol_sf"/>
</dbReference>
<dbReference type="InterPro" id="IPR057670">
    <property type="entry name" value="SH3_retrovirus"/>
</dbReference>
<protein>
    <submittedName>
        <fullName evidence="3">Uncharacterized protein</fullName>
    </submittedName>
</protein>
<organism evidence="3 4">
    <name type="scientific">Puccinia coronata f. sp. avenae</name>
    <dbReference type="NCBI Taxonomy" id="200324"/>
    <lineage>
        <taxon>Eukaryota</taxon>
        <taxon>Fungi</taxon>
        <taxon>Dikarya</taxon>
        <taxon>Basidiomycota</taxon>
        <taxon>Pucciniomycotina</taxon>
        <taxon>Pucciniomycetes</taxon>
        <taxon>Pucciniales</taxon>
        <taxon>Pucciniaceae</taxon>
        <taxon>Puccinia</taxon>
    </lineage>
</organism>
<reference evidence="3 4" key="1">
    <citation type="submission" date="2017-11" db="EMBL/GenBank/DDBJ databases">
        <title>De novo assembly and phasing of dikaryotic genomes from two isolates of Puccinia coronata f. sp. avenae, the causal agent of oat crown rust.</title>
        <authorList>
            <person name="Miller M.E."/>
            <person name="Zhang Y."/>
            <person name="Omidvar V."/>
            <person name="Sperschneider J."/>
            <person name="Schwessinger B."/>
            <person name="Raley C."/>
            <person name="Palmer J.M."/>
            <person name="Garnica D."/>
            <person name="Upadhyaya N."/>
            <person name="Rathjen J."/>
            <person name="Taylor J.M."/>
            <person name="Park R.F."/>
            <person name="Dodds P.N."/>
            <person name="Hirsch C.D."/>
            <person name="Kianian S.F."/>
            <person name="Figueroa M."/>
        </authorList>
    </citation>
    <scope>NUCLEOTIDE SEQUENCE [LARGE SCALE GENOMIC DNA]</scope>
    <source>
        <strain evidence="3">12SD80</strain>
    </source>
</reference>
<evidence type="ECO:0000313" key="3">
    <source>
        <dbReference type="EMBL" id="PLW47426.1"/>
    </source>
</evidence>
<dbReference type="SUPFAM" id="SSF56672">
    <property type="entry name" value="DNA/RNA polymerases"/>
    <property type="match status" value="1"/>
</dbReference>
<gene>
    <name evidence="3" type="ORF">PCASD_04392</name>
</gene>
<dbReference type="CDD" id="cd09272">
    <property type="entry name" value="RNase_HI_RT_Ty1"/>
    <property type="match status" value="1"/>
</dbReference>
<evidence type="ECO:0000313" key="4">
    <source>
        <dbReference type="Proteomes" id="UP000235392"/>
    </source>
</evidence>
<feature type="domain" description="Reverse transcriptase Ty1/copia-type" evidence="1">
    <location>
        <begin position="189"/>
        <end position="419"/>
    </location>
</feature>
<comment type="caution">
    <text evidence="3">The sequence shown here is derived from an EMBL/GenBank/DDBJ whole genome shotgun (WGS) entry which is preliminary data.</text>
</comment>
<dbReference type="PANTHER" id="PTHR11439:SF483">
    <property type="entry name" value="PEPTIDE SYNTHASE GLIP-LIKE, PUTATIVE (AFU_ORTHOLOGUE AFUA_3G12920)-RELATED"/>
    <property type="match status" value="1"/>
</dbReference>
<proteinExistence type="predicted"/>
<dbReference type="Pfam" id="PF07727">
    <property type="entry name" value="RVT_2"/>
    <property type="match status" value="1"/>
</dbReference>
<dbReference type="AlphaFoldDB" id="A0A2N5VBY6"/>
<dbReference type="Pfam" id="PF25597">
    <property type="entry name" value="SH3_retrovirus"/>
    <property type="match status" value="1"/>
</dbReference>
<sequence>MTAAYIHNRIPNSRVSTSPLECLFGIKPSPNELYPFGARAIVHVPKDYRDKLDERGNECFLLGFPKAGSGWMFYSPKYKRMIQSTSAVFPEYQSLSVKEPLERAEVEGALEKQPDRSELDALVCQIKLVLGGEPTKEIAETELKAIADLPVNQEHMLPNTIKSALSGADSSSWRKAAEYELKKFESLGVWEPVRPYKGLKALGARWVFTIKRMPDGSIDKFRARYVAKGFNQVMGTDCNETYAPTASLNTLRMLLSIAQTKNYPMASFDISSAYLYSPIEEEVYVQPPVKIVPEWKGKIMRLKKAMYGTQQAACCWWKFFSRKMMAFGFTASELEPSLYYCKRGEEFVVIWLHVDDGFAMGSSPKVLDDLHAAIATEMEVKWSTKVEKLVGINISTSPDSIQLNQSLLMDQIIKDYPRTAYPRRSTLPEGALELNTDAAVETTAYRSTLGSLIANPSEAHWEALDILVGYLKRTKDLGLVMKGGNGLLQLWSDANWGGEHERSTSGYLIKHCGNSIAWGARRQTVVVLSTCAAEYIALSEGSQQLAQLHNLLIDIDHVMPQEICCDNKAAILIAGDKASKKKTRYLSRAFYFINDFIRQYNIKIQWTDTHNQAADIFTKRLGPNLVEKALIQIGVTGTGHNQGREC</sequence>
<name>A0A2N5VBY6_9BASI</name>
<accession>A0A2N5VBY6</accession>
<evidence type="ECO:0000259" key="1">
    <source>
        <dbReference type="Pfam" id="PF07727"/>
    </source>
</evidence>
<evidence type="ECO:0000259" key="2">
    <source>
        <dbReference type="Pfam" id="PF25597"/>
    </source>
</evidence>
<dbReference type="Proteomes" id="UP000235392">
    <property type="component" value="Unassembled WGS sequence"/>
</dbReference>